<keyword evidence="3" id="KW-1185">Reference proteome</keyword>
<dbReference type="InterPro" id="IPR008271">
    <property type="entry name" value="Ser/Thr_kinase_AS"/>
</dbReference>
<evidence type="ECO:0000313" key="2">
    <source>
        <dbReference type="EMBL" id="KTC84047.1"/>
    </source>
</evidence>
<name>A0A0W0SKZ0_9GAMM</name>
<dbReference type="PROSITE" id="PS00108">
    <property type="entry name" value="PROTEIN_KINASE_ST"/>
    <property type="match status" value="1"/>
</dbReference>
<dbReference type="OrthoDB" id="5634485at2"/>
<feature type="compositionally biased region" description="Basic and acidic residues" evidence="1">
    <location>
        <begin position="1026"/>
        <end position="1052"/>
    </location>
</feature>
<sequence>MLSKPQVAEGVLKRPEYLKLVNLIDRFNATKESYQQLVILQQIDMYSKAIVDNCESEFFEKPLAPRVGAYTDGIYAWRHQESFKSNKSSNTSNTLSHEPEQSLEEVLQHYGVHRDGSIFLRSIEFAAAYKQLGITAPQLTYEENETNLDKLYTLLSNRYSILKHLLQETQSNDASNLHEELAKVHIQLFDLIEQAPEIKELVAEHLNILALSYAKIEILQNKLEQEFSEYQAAPLQEKRVNNDNVLFTISTNNAKKDQDQKNSNIELVIRLEDRDNLVNEEWLKSNKVARFFVQDYATFMKQFPGEINSYRPVAISQYAKQGNLKQIAKTIPREQSDVLVEKTQDYFSQISEFCSELIKLNIYHPDIKLTNFLLDNGQVLVSDRKAFEKQQKIKLTGLRTSPLYAPPEFLTLLNKSGTGVKSIAQRKTIDLVPFMTYQVGMALKSFLSGGKSPSTLLTVDLLKGCPNPSIAHKNLVTLSDALTRSLIEHRISLEVFHSMLDAKKLNLEPEKFQLELEKVAGKNPFVMTHAIKQLMAESEDIDVNAIETLLVPYDKSLTWIDHDVETTLIELLKTKTLSSVSYKEFAVKLAEFHRLIQLGSVEDNNILSLDRLVKESKALLKNSNAKGSNFAERLLLKAIIKVENDYEPYLDTVAIRSLIDKFNNNNLTTDDWQQTIDFLNKYLLIQDKKSERLTTSFSTLQKASFRFVSDELAAFNTKKASLFERFLAWMDISPLPNRVVTKEDMETDPMLQRSHLLLSGLSSEKINVLLESNPELATSMVSLYDNFQQSNDKLKQLKEVETALAELLKTKTSSSVSNEELTIKLTELQQLIALGSVEDNHILSLDKLLKETKALLKSSNSEAEKLLLKVIKQAEKDYESDLHTVVIRSLVGKFKHKNLTTADWQQTIDFLNQYLLTKEKTSEGLNTSISALRKASFRFVIEELAAFNTEKASLFERFLAWMNISPLPNRVTKEDMETDPILQRSHLLLSGLSSEKINVLLESNPELATSMVSLYENTQQSYDKMGKLKKEPVGGKAKETGNSDSSSQKKESTTSSSPEESVELQGEGSIVIREDTSNNAESTEEYGESSTIIREDVDDSPTINKDVPSENDAPSSSFN</sequence>
<proteinExistence type="predicted"/>
<dbReference type="AlphaFoldDB" id="A0A0W0SKZ0"/>
<dbReference type="GO" id="GO:0004672">
    <property type="term" value="F:protein kinase activity"/>
    <property type="evidence" value="ECO:0007669"/>
    <property type="project" value="InterPro"/>
</dbReference>
<keyword evidence="2" id="KW-0418">Kinase</keyword>
<dbReference type="RefSeq" id="WP_058441487.1">
    <property type="nucleotide sequence ID" value="NZ_LNXV01000011.1"/>
</dbReference>
<feature type="region of interest" description="Disordered" evidence="1">
    <location>
        <begin position="1026"/>
        <end position="1119"/>
    </location>
</feature>
<dbReference type="InterPro" id="IPR011009">
    <property type="entry name" value="Kinase-like_dom_sf"/>
</dbReference>
<protein>
    <submittedName>
        <fullName evidence="2">Protein kinase domain containing protein</fullName>
    </submittedName>
</protein>
<keyword evidence="2" id="KW-0808">Transferase</keyword>
<evidence type="ECO:0000313" key="3">
    <source>
        <dbReference type="Proteomes" id="UP000054742"/>
    </source>
</evidence>
<dbReference type="SUPFAM" id="SSF56112">
    <property type="entry name" value="Protein kinase-like (PK-like)"/>
    <property type="match status" value="1"/>
</dbReference>
<comment type="caution">
    <text evidence="2">The sequence shown here is derived from an EMBL/GenBank/DDBJ whole genome shotgun (WGS) entry which is preliminary data.</text>
</comment>
<reference evidence="2 3" key="1">
    <citation type="submission" date="2015-11" db="EMBL/GenBank/DDBJ databases">
        <title>Genomic analysis of 38 Legionella species identifies large and diverse effector repertoires.</title>
        <authorList>
            <person name="Burstein D."/>
            <person name="Amaro F."/>
            <person name="Zusman T."/>
            <person name="Lifshitz Z."/>
            <person name="Cohen O."/>
            <person name="Gilbert J.A."/>
            <person name="Pupko T."/>
            <person name="Shuman H.A."/>
            <person name="Segal G."/>
        </authorList>
    </citation>
    <scope>NUCLEOTIDE SEQUENCE [LARGE SCALE GENOMIC DNA]</scope>
    <source>
        <strain evidence="2 3">ATCC 43878</strain>
    </source>
</reference>
<gene>
    <name evidence="2" type="ORF">Lbru_1408</name>
</gene>
<dbReference type="EMBL" id="LNXV01000011">
    <property type="protein sequence ID" value="KTC84047.1"/>
    <property type="molecule type" value="Genomic_DNA"/>
</dbReference>
<dbReference type="PATRIC" id="fig|29422.6.peg.1492"/>
<organism evidence="2 3">
    <name type="scientific">Legionella brunensis</name>
    <dbReference type="NCBI Taxonomy" id="29422"/>
    <lineage>
        <taxon>Bacteria</taxon>
        <taxon>Pseudomonadati</taxon>
        <taxon>Pseudomonadota</taxon>
        <taxon>Gammaproteobacteria</taxon>
        <taxon>Legionellales</taxon>
        <taxon>Legionellaceae</taxon>
        <taxon>Legionella</taxon>
    </lineage>
</organism>
<evidence type="ECO:0000256" key="1">
    <source>
        <dbReference type="SAM" id="MobiDB-lite"/>
    </source>
</evidence>
<dbReference type="Gene3D" id="1.10.510.10">
    <property type="entry name" value="Transferase(Phosphotransferase) domain 1"/>
    <property type="match status" value="1"/>
</dbReference>
<accession>A0A0W0SKZ0</accession>
<dbReference type="Proteomes" id="UP000054742">
    <property type="component" value="Unassembled WGS sequence"/>
</dbReference>